<feature type="region of interest" description="Disordered" evidence="3">
    <location>
        <begin position="985"/>
        <end position="1008"/>
    </location>
</feature>
<dbReference type="SUPFAM" id="SSF50978">
    <property type="entry name" value="WD40 repeat-like"/>
    <property type="match status" value="1"/>
</dbReference>
<feature type="region of interest" description="Disordered" evidence="3">
    <location>
        <begin position="1"/>
        <end position="41"/>
    </location>
</feature>
<dbReference type="GO" id="GO:0016251">
    <property type="term" value="F:RNA polymerase II general transcription initiation factor activity"/>
    <property type="evidence" value="ECO:0007669"/>
    <property type="project" value="TreeGrafter"/>
</dbReference>
<evidence type="ECO:0000256" key="1">
    <source>
        <dbReference type="ARBA" id="ARBA00004123"/>
    </source>
</evidence>
<dbReference type="GO" id="GO:0006367">
    <property type="term" value="P:transcription initiation at RNA polymerase II promoter"/>
    <property type="evidence" value="ECO:0007669"/>
    <property type="project" value="TreeGrafter"/>
</dbReference>
<evidence type="ECO:0000313" key="4">
    <source>
        <dbReference type="EMBL" id="SBO19900.1"/>
    </source>
</evidence>
<dbReference type="EMBL" id="CWHR02000001">
    <property type="protein sequence ID" value="SBO19900.1"/>
    <property type="molecule type" value="Genomic_DNA"/>
</dbReference>
<dbReference type="PANTHER" id="PTHR19879">
    <property type="entry name" value="TRANSCRIPTION INITIATION FACTOR TFIID"/>
    <property type="match status" value="1"/>
</dbReference>
<evidence type="ECO:0000256" key="2">
    <source>
        <dbReference type="ARBA" id="ARBA00023242"/>
    </source>
</evidence>
<dbReference type="OrthoDB" id="10266330at2759"/>
<gene>
    <name evidence="5" type="ORF">PKNA1_C2_0937000</name>
    <name evidence="4" type="ORF">PKNA1_H1_0937000</name>
</gene>
<organism evidence="4 7">
    <name type="scientific">Plasmodium knowlesi (strain H)</name>
    <dbReference type="NCBI Taxonomy" id="5851"/>
    <lineage>
        <taxon>Eukaryota</taxon>
        <taxon>Sar</taxon>
        <taxon>Alveolata</taxon>
        <taxon>Apicomplexa</taxon>
        <taxon>Aconoidasida</taxon>
        <taxon>Haemosporida</taxon>
        <taxon>Plasmodiidae</taxon>
        <taxon>Plasmodium</taxon>
        <taxon>Plasmodium (Plasmodium)</taxon>
    </lineage>
</organism>
<dbReference type="EMBL" id="CWHQ02000002">
    <property type="protein sequence ID" value="SBO20389.1"/>
    <property type="molecule type" value="Genomic_DNA"/>
</dbReference>
<evidence type="ECO:0000313" key="6">
    <source>
        <dbReference type="Proteomes" id="UP000182128"/>
    </source>
</evidence>
<feature type="compositionally biased region" description="Polar residues" evidence="3">
    <location>
        <begin position="870"/>
        <end position="913"/>
    </location>
</feature>
<dbReference type="InterPro" id="IPR001680">
    <property type="entry name" value="WD40_rpt"/>
</dbReference>
<feature type="region of interest" description="Disordered" evidence="3">
    <location>
        <begin position="869"/>
        <end position="913"/>
    </location>
</feature>
<protein>
    <submittedName>
        <fullName evidence="4">Uncharacterized protein</fullName>
    </submittedName>
</protein>
<feature type="compositionally biased region" description="Basic and acidic residues" evidence="3">
    <location>
        <begin position="748"/>
        <end position="764"/>
    </location>
</feature>
<dbReference type="InterPro" id="IPR036322">
    <property type="entry name" value="WD40_repeat_dom_sf"/>
</dbReference>
<proteinExistence type="predicted"/>
<accession>A0A1A7VD84</accession>
<sequence>MNNNKNNNRNNSNNTSRSNNGNNKESYNNIRNNSSGMVGSNMSVPHSMGGMSNVNGMAQLHGNMSKMHGNLKNMPPSNLNSLANNMKHSMSGYGNGIPGGMSNIPAGMNTLPGGHGNISMMRSAANPPMSNINSKINMSNSSVNMQTDINLKNRIQMGSSDIPNGNRNMTNLFSKSNNNNLRENIMNNLNYNYNNVNYNSMMKSNMDMNNKLLSGENAGKPLQDSNGANKNAEMFGNRFNSNKMVVQSSVNNKLYRNSDGSSMNRFYVNDMKNVESNRIQLNNKMNNVKDSQSSSMPPYREKEYLESVYKNRDKYLLGKSENDNLYISSKQLNNLSSGNTPSGGTMSGATGMSNISAHTRNLKNLDGLPIYNTMNITPMGAKTNMNKVFNFSPNDKGNFHAEVLADAKLNNQAKDAHYSHVNRSVNMLFNEQAKYGPYGVNSGHSGNSTHHHGSSIPTETTASSTKPFFAAPNVLLDAKPYKKNVEIFKEHKIGKEDTQVRYNNLIEGSKANSGPNPENASMAPSAFGKINTNNQKMNLKTGDLSNGLIPSVVIPRSNNHANPSINIDNTDAYKFYMNKENLNGKEVPHFTNPVNILKDNNKAKNISIKTYANNNKIMKQADETENVIPSMPKIDADLVNKRGHDNDGTITGGIINLNNSRAYEEMKMENSGVPFEKPGNYPAQFKGNPLDENNINMTNLTRDVGGSTISTSSPYNTGMFNMSSSKNGVIGNETDTLVPYKESAQIEQKADDENLKKNEQTEEKKRKKKREKKEEKGKDKNTEMTKNEKGGLFPFDQNFKGKKKNLDYNNYLYHITESSEQGVFNSTTKSLLQTTDSYMNSRGLNVTPGTDMLRNMYMDMQMGAPMNASLKESPNESLNASSNVPTNVKDQNNMHNENTFSLANNDSNKNASNMYMDNDKSMLNRIDVLNEDDFRSSKMKENLSELYGEETTALTPEQMESDRKLIALTQLFGDVIDENDNMRSSKISDGVMENKPYSPTPSTLRNNPPHNLELLKNMSLDTLLNNLNIDKDVLDILKEKINNINRNINVTIRSTVHHEEITEPKEERENFDLAKLLTLFDDFINWYENNLIQIKLQLQNVSFCLLLEIFVLILTNSYGHVSDFKKKYLNKFSAYEPVIKFLSTCVNVSQMFEISLVRFKEKNAKHVVHMTKLGKKSLWQYLTVYGGISLYNLITTKIKIIEIEDQKRNFNFFNSFVSANFLYNAKLDFPVMWSLPSIYLTKDEIMEDESNKPGCEKEENHYVPNESSDAFYYYKHILKVQKKNRLKVTKNRMPSMLYYCVNNCSDMTCAEISGLDGSFVATAHSNNIIKLWNIKESQMNKIKKKKKKDMEEINKVNINDTMTRRHDYLEENNTTSIELDYHEENDGISTLYGNVFNVTSLRFGESNKILLSGNVNGDVYLYSTISNKNYVKYVGGHTPIWSLDTAFLGYFFCSSEDDGNLRIYSTNRTYPFITYTYNCPANISKYHYNSTLVACGYYDNYVHLYDVRVNSFIKRFKNNYPSNEGVTSLSFSKNGRLLSYAGGYTNSLNLIDLAMDKFIDVEPKMAISAEPCHNDEEYTETSKPFEAYFDTNLLNIKNKGKENGTVPLGTDLNSFEDKILSIDFSYDNNLLVSMCCNNLIDFYNCSKASHEIKHSTEKKKIKLEEPKGRRNRPYVKLSKSYGVNHSNLMSAKFTPENVLLLFGINTLI</sequence>
<reference evidence="6 7" key="1">
    <citation type="submission" date="2016-05" db="EMBL/GenBank/DDBJ databases">
        <authorList>
            <person name="Sharaf H."/>
        </authorList>
    </citation>
    <scope>NUCLEOTIDE SEQUENCE [LARGE SCALE GENOMIC DNA]</scope>
    <source>
        <strain evidence="6 7">H</strain>
    </source>
</reference>
<dbReference type="GO" id="GO:0005669">
    <property type="term" value="C:transcription factor TFIID complex"/>
    <property type="evidence" value="ECO:0007669"/>
    <property type="project" value="TreeGrafter"/>
</dbReference>
<dbReference type="Gene3D" id="2.130.10.10">
    <property type="entry name" value="YVTN repeat-like/Quinoprotein amine dehydrogenase"/>
    <property type="match status" value="2"/>
</dbReference>
<dbReference type="InterPro" id="IPR015943">
    <property type="entry name" value="WD40/YVTN_repeat-like_dom_sf"/>
</dbReference>
<dbReference type="SMART" id="SM00320">
    <property type="entry name" value="WD40"/>
    <property type="match status" value="6"/>
</dbReference>
<evidence type="ECO:0000313" key="7">
    <source>
        <dbReference type="Proteomes" id="UP000182142"/>
    </source>
</evidence>
<reference evidence="4" key="2">
    <citation type="submission" date="2016-05" db="EMBL/GenBank/DDBJ databases">
        <authorList>
            <person name="Lavstsen T."/>
            <person name="Jespersen J.S."/>
        </authorList>
    </citation>
    <scope>NUCLEOTIDE SEQUENCE [LARGE SCALE GENOMIC DNA]</scope>
</reference>
<evidence type="ECO:0000313" key="5">
    <source>
        <dbReference type="EMBL" id="SBO20389.1"/>
    </source>
</evidence>
<feature type="region of interest" description="Disordered" evidence="3">
    <location>
        <begin position="745"/>
        <end position="796"/>
    </location>
</feature>
<dbReference type="InterPro" id="IPR037264">
    <property type="entry name" value="TFIID_NTD2_sf"/>
</dbReference>
<dbReference type="Gene3D" id="1.25.40.500">
    <property type="entry name" value="TFIID subunit TAF5, NTD2 domain"/>
    <property type="match status" value="1"/>
</dbReference>
<dbReference type="SUPFAM" id="SSF160897">
    <property type="entry name" value="Taf5 N-terminal domain-like"/>
    <property type="match status" value="1"/>
</dbReference>
<feature type="compositionally biased region" description="Low complexity" evidence="3">
    <location>
        <begin position="439"/>
        <end position="448"/>
    </location>
</feature>
<feature type="compositionally biased region" description="Basic and acidic residues" evidence="3">
    <location>
        <begin position="772"/>
        <end position="789"/>
    </location>
</feature>
<keyword evidence="2" id="KW-0539">Nucleus</keyword>
<comment type="subcellular location">
    <subcellularLocation>
        <location evidence="1">Nucleus</location>
    </subcellularLocation>
</comment>
<feature type="region of interest" description="Disordered" evidence="3">
    <location>
        <begin position="439"/>
        <end position="463"/>
    </location>
</feature>
<dbReference type="PANTHER" id="PTHR19879:SF1">
    <property type="entry name" value="CANNONBALL-RELATED"/>
    <property type="match status" value="1"/>
</dbReference>
<dbReference type="Proteomes" id="UP000182142">
    <property type="component" value="Unassembled WGS sequence"/>
</dbReference>
<name>A0A1A7VD84_PLAKH</name>
<dbReference type="Proteomes" id="UP000182128">
    <property type="component" value="Unassembled WGS sequence"/>
</dbReference>
<dbReference type="VEuPathDB" id="PlasmoDB:PKNH_0937000"/>
<evidence type="ECO:0000256" key="3">
    <source>
        <dbReference type="SAM" id="MobiDB-lite"/>
    </source>
</evidence>